<gene>
    <name evidence="2" type="ORF">EDD38_7335</name>
</gene>
<organism evidence="2 3">
    <name type="scientific">Kitasatospora cineracea</name>
    <dbReference type="NCBI Taxonomy" id="88074"/>
    <lineage>
        <taxon>Bacteria</taxon>
        <taxon>Bacillati</taxon>
        <taxon>Actinomycetota</taxon>
        <taxon>Actinomycetes</taxon>
        <taxon>Kitasatosporales</taxon>
        <taxon>Streptomycetaceae</taxon>
        <taxon>Kitasatospora</taxon>
    </lineage>
</organism>
<evidence type="ECO:0000313" key="2">
    <source>
        <dbReference type="EMBL" id="RPE28025.1"/>
    </source>
</evidence>
<evidence type="ECO:0000256" key="1">
    <source>
        <dbReference type="SAM" id="MobiDB-lite"/>
    </source>
</evidence>
<dbReference type="Proteomes" id="UP000266906">
    <property type="component" value="Unassembled WGS sequence"/>
</dbReference>
<reference evidence="2 3" key="1">
    <citation type="submission" date="2018-11" db="EMBL/GenBank/DDBJ databases">
        <title>Sequencing the genomes of 1000 actinobacteria strains.</title>
        <authorList>
            <person name="Klenk H.-P."/>
        </authorList>
    </citation>
    <scope>NUCLEOTIDE SEQUENCE [LARGE SCALE GENOMIC DNA]</scope>
    <source>
        <strain evidence="2 3">DSM 44781</strain>
    </source>
</reference>
<protein>
    <submittedName>
        <fullName evidence="2">Uncharacterized protein</fullName>
    </submittedName>
</protein>
<keyword evidence="3" id="KW-1185">Reference proteome</keyword>
<dbReference type="RefSeq" id="WP_123821522.1">
    <property type="nucleotide sequence ID" value="NZ_RKQG01000003.1"/>
</dbReference>
<proteinExistence type="predicted"/>
<feature type="region of interest" description="Disordered" evidence="1">
    <location>
        <begin position="1"/>
        <end position="37"/>
    </location>
</feature>
<name>A0A3N4RAM4_9ACTN</name>
<dbReference type="AlphaFoldDB" id="A0A3N4RAM4"/>
<feature type="compositionally biased region" description="Polar residues" evidence="1">
    <location>
        <begin position="1"/>
        <end position="19"/>
    </location>
</feature>
<evidence type="ECO:0000313" key="3">
    <source>
        <dbReference type="Proteomes" id="UP000266906"/>
    </source>
</evidence>
<sequence length="96" mass="10047">MTSTTSTARSKDCGTTSEIQEAVQRDNLTQPGNACRELAGGPLDGQLLDGTGWSSDELECGAALIINLGHYGGGGRAHYEPRPGDPARWNWAGDSA</sequence>
<feature type="region of interest" description="Disordered" evidence="1">
    <location>
        <begin position="74"/>
        <end position="96"/>
    </location>
</feature>
<dbReference type="EMBL" id="RKQG01000003">
    <property type="protein sequence ID" value="RPE28025.1"/>
    <property type="molecule type" value="Genomic_DNA"/>
</dbReference>
<comment type="caution">
    <text evidence="2">The sequence shown here is derived from an EMBL/GenBank/DDBJ whole genome shotgun (WGS) entry which is preliminary data.</text>
</comment>
<accession>A0A3N4RAM4</accession>